<feature type="region of interest" description="Disordered" evidence="2">
    <location>
        <begin position="84"/>
        <end position="108"/>
    </location>
</feature>
<feature type="compositionally biased region" description="Acidic residues" evidence="2">
    <location>
        <begin position="23"/>
        <end position="32"/>
    </location>
</feature>
<dbReference type="OrthoDB" id="684536at2759"/>
<dbReference type="Pfam" id="PF04520">
    <property type="entry name" value="Senescence_reg"/>
    <property type="match status" value="1"/>
</dbReference>
<accession>A0A6J1ARM4</accession>
<dbReference type="GeneID" id="110420512"/>
<dbReference type="AlphaFoldDB" id="A0A6J1ARM4"/>
<protein>
    <submittedName>
        <fullName evidence="4">Uncharacterized protein LOC110420512</fullName>
    </submittedName>
</protein>
<dbReference type="InterPro" id="IPR007608">
    <property type="entry name" value="Senescence_reg_S40"/>
</dbReference>
<feature type="region of interest" description="Disordered" evidence="2">
    <location>
        <begin position="16"/>
        <end position="64"/>
    </location>
</feature>
<evidence type="ECO:0000256" key="1">
    <source>
        <dbReference type="ARBA" id="ARBA00034773"/>
    </source>
</evidence>
<feature type="compositionally biased region" description="Polar residues" evidence="2">
    <location>
        <begin position="34"/>
        <end position="55"/>
    </location>
</feature>
<organism evidence="3 4">
    <name type="scientific">Herrania umbratica</name>
    <dbReference type="NCBI Taxonomy" id="108875"/>
    <lineage>
        <taxon>Eukaryota</taxon>
        <taxon>Viridiplantae</taxon>
        <taxon>Streptophyta</taxon>
        <taxon>Embryophyta</taxon>
        <taxon>Tracheophyta</taxon>
        <taxon>Spermatophyta</taxon>
        <taxon>Magnoliopsida</taxon>
        <taxon>eudicotyledons</taxon>
        <taxon>Gunneridae</taxon>
        <taxon>Pentapetalae</taxon>
        <taxon>rosids</taxon>
        <taxon>malvids</taxon>
        <taxon>Malvales</taxon>
        <taxon>Malvaceae</taxon>
        <taxon>Byttnerioideae</taxon>
        <taxon>Herrania</taxon>
    </lineage>
</organism>
<dbReference type="GO" id="GO:0010150">
    <property type="term" value="P:leaf senescence"/>
    <property type="evidence" value="ECO:0007669"/>
    <property type="project" value="UniProtKB-ARBA"/>
</dbReference>
<comment type="similarity">
    <text evidence="1">Belongs to the senescence regulator S40 family.</text>
</comment>
<sequence length="202" mass="22556">MVAGPTMDRFLGVTSASSAAANDGDELTEDDIFWTTTDFTEQNHHQPPSATTANSHNRRPSFSHSSGILAALPETNHYQILYRKPTVPSSSPTVKVGPTIPRPTPQEREYSRKFQQQQSAPVNVPLLSMTMARERNKKFLEVDYYDEDGEQEMLPPHEIVARGSGVSPKTTFSVLEGVGRTLKGRDLRQVRNAIWRKTGFLD</sequence>
<gene>
    <name evidence="4" type="primary">LOC110420512</name>
</gene>
<proteinExistence type="inferred from homology"/>
<evidence type="ECO:0000313" key="4">
    <source>
        <dbReference type="RefSeq" id="XP_021289535.1"/>
    </source>
</evidence>
<reference evidence="4" key="1">
    <citation type="submission" date="2025-08" db="UniProtKB">
        <authorList>
            <consortium name="RefSeq"/>
        </authorList>
    </citation>
    <scope>IDENTIFICATION</scope>
    <source>
        <tissue evidence="4">Leaf</tissue>
    </source>
</reference>
<dbReference type="PANTHER" id="PTHR33083">
    <property type="entry name" value="EXPRESSED PROTEIN"/>
    <property type="match status" value="1"/>
</dbReference>
<dbReference type="PANTHER" id="PTHR33083:SF116">
    <property type="entry name" value="OS04G0413900 PROTEIN"/>
    <property type="match status" value="1"/>
</dbReference>
<evidence type="ECO:0000256" key="2">
    <source>
        <dbReference type="SAM" id="MobiDB-lite"/>
    </source>
</evidence>
<dbReference type="Proteomes" id="UP000504621">
    <property type="component" value="Unplaced"/>
</dbReference>
<name>A0A6J1ARM4_9ROSI</name>
<dbReference type="RefSeq" id="XP_021289535.1">
    <property type="nucleotide sequence ID" value="XM_021433860.1"/>
</dbReference>
<evidence type="ECO:0000313" key="3">
    <source>
        <dbReference type="Proteomes" id="UP000504621"/>
    </source>
</evidence>
<keyword evidence="3" id="KW-1185">Reference proteome</keyword>